<feature type="transmembrane region" description="Helical" evidence="1">
    <location>
        <begin position="136"/>
        <end position="153"/>
    </location>
</feature>
<dbReference type="GO" id="GO:0016020">
    <property type="term" value="C:membrane"/>
    <property type="evidence" value="ECO:0007669"/>
    <property type="project" value="InterPro"/>
</dbReference>
<keyword evidence="1" id="KW-0812">Transmembrane</keyword>
<dbReference type="InterPro" id="IPR000045">
    <property type="entry name" value="Prepilin_IV_endopep_pep"/>
</dbReference>
<sequence>MAIASLSFGVLAALSTIGALIDVLKRKLPNYLSLAIAIAGLGFAFAAVGWVGLGLHFAHVVVAFLIGYGLFAGGMFGAGDGKFYAGVAAFFPIQLAPALALVILLMGGVMAIFWLLARKFSPKLRARKDDFAKMPYGLAIAIGAVALSTVRLAV</sequence>
<evidence type="ECO:0000313" key="4">
    <source>
        <dbReference type="Proteomes" id="UP000444185"/>
    </source>
</evidence>
<dbReference type="AlphaFoldDB" id="A0A844Y2T6"/>
<reference evidence="3 4" key="1">
    <citation type="submission" date="2019-12" db="EMBL/GenBank/DDBJ databases">
        <title>Genomic-based taxomic classification of the family Erythrobacteraceae.</title>
        <authorList>
            <person name="Xu L."/>
        </authorList>
    </citation>
    <scope>NUCLEOTIDE SEQUENCE [LARGE SCALE GENOMIC DNA]</scope>
    <source>
        <strain evidence="3 4">DSM 16225</strain>
    </source>
</reference>
<dbReference type="RefSeq" id="WP_160608814.1">
    <property type="nucleotide sequence ID" value="NZ_WTYF01000004.1"/>
</dbReference>
<dbReference type="EMBL" id="WTYF01000004">
    <property type="protein sequence ID" value="MXO52146.1"/>
    <property type="molecule type" value="Genomic_DNA"/>
</dbReference>
<evidence type="ECO:0000256" key="1">
    <source>
        <dbReference type="SAM" id="Phobius"/>
    </source>
</evidence>
<organism evidence="3 4">
    <name type="scientific">Qipengyuania gaetbuli</name>
    <dbReference type="NCBI Taxonomy" id="266952"/>
    <lineage>
        <taxon>Bacteria</taxon>
        <taxon>Pseudomonadati</taxon>
        <taxon>Pseudomonadota</taxon>
        <taxon>Alphaproteobacteria</taxon>
        <taxon>Sphingomonadales</taxon>
        <taxon>Erythrobacteraceae</taxon>
        <taxon>Qipengyuania</taxon>
    </lineage>
</organism>
<keyword evidence="1" id="KW-0472">Membrane</keyword>
<feature type="transmembrane region" description="Helical" evidence="1">
    <location>
        <begin position="57"/>
        <end position="77"/>
    </location>
</feature>
<keyword evidence="1" id="KW-1133">Transmembrane helix</keyword>
<proteinExistence type="predicted"/>
<comment type="caution">
    <text evidence="3">The sequence shown here is derived from an EMBL/GenBank/DDBJ whole genome shotgun (WGS) entry which is preliminary data.</text>
</comment>
<feature type="transmembrane region" description="Helical" evidence="1">
    <location>
        <begin position="83"/>
        <end position="116"/>
    </location>
</feature>
<keyword evidence="4" id="KW-1185">Reference proteome</keyword>
<gene>
    <name evidence="3" type="ORF">GRI42_12605</name>
</gene>
<evidence type="ECO:0000259" key="2">
    <source>
        <dbReference type="Pfam" id="PF01478"/>
    </source>
</evidence>
<name>A0A844Y2T6_9SPHN</name>
<feature type="transmembrane region" description="Helical" evidence="1">
    <location>
        <begin position="29"/>
        <end position="50"/>
    </location>
</feature>
<protein>
    <submittedName>
        <fullName evidence="3">Peptidase A24</fullName>
    </submittedName>
</protein>
<dbReference type="Proteomes" id="UP000444185">
    <property type="component" value="Unassembled WGS sequence"/>
</dbReference>
<evidence type="ECO:0000313" key="3">
    <source>
        <dbReference type="EMBL" id="MXO52146.1"/>
    </source>
</evidence>
<dbReference type="Gene3D" id="1.20.120.1220">
    <property type="match status" value="1"/>
</dbReference>
<dbReference type="GO" id="GO:0004190">
    <property type="term" value="F:aspartic-type endopeptidase activity"/>
    <property type="evidence" value="ECO:0007669"/>
    <property type="project" value="InterPro"/>
</dbReference>
<accession>A0A844Y2T6</accession>
<feature type="domain" description="Prepilin type IV endopeptidase peptidase" evidence="2">
    <location>
        <begin position="10"/>
        <end position="112"/>
    </location>
</feature>
<dbReference type="OrthoDB" id="5329005at2"/>
<dbReference type="Pfam" id="PF01478">
    <property type="entry name" value="Peptidase_A24"/>
    <property type="match status" value="1"/>
</dbReference>